<protein>
    <submittedName>
        <fullName evidence="3">Alpha/beta hydrolase</fullName>
    </submittedName>
</protein>
<organism evidence="3 4">
    <name type="scientific">Tomitella fengzijianii</name>
    <dbReference type="NCBI Taxonomy" id="2597660"/>
    <lineage>
        <taxon>Bacteria</taxon>
        <taxon>Bacillati</taxon>
        <taxon>Actinomycetota</taxon>
        <taxon>Actinomycetes</taxon>
        <taxon>Mycobacteriales</taxon>
        <taxon>Tomitella</taxon>
    </lineage>
</organism>
<keyword evidence="1 3" id="KW-0378">Hydrolase</keyword>
<keyword evidence="4" id="KW-1185">Reference proteome</keyword>
<dbReference type="EMBL" id="CP041765">
    <property type="protein sequence ID" value="QDQ96063.1"/>
    <property type="molecule type" value="Genomic_DNA"/>
</dbReference>
<dbReference type="InterPro" id="IPR050300">
    <property type="entry name" value="GDXG_lipolytic_enzyme"/>
</dbReference>
<reference evidence="3 4" key="1">
    <citation type="submission" date="2019-07" db="EMBL/GenBank/DDBJ databases">
        <title>Tomitella cavernea sp. nov., an actinomycete isolated from soil.</title>
        <authorList>
            <person name="Cheng J."/>
        </authorList>
    </citation>
    <scope>NUCLEOTIDE SEQUENCE [LARGE SCALE GENOMIC DNA]</scope>
    <source>
        <strain evidence="3 4">HY188</strain>
    </source>
</reference>
<evidence type="ECO:0000256" key="1">
    <source>
        <dbReference type="ARBA" id="ARBA00022801"/>
    </source>
</evidence>
<dbReference type="InterPro" id="IPR049492">
    <property type="entry name" value="BD-FAE-like_dom"/>
</dbReference>
<proteinExistence type="predicted"/>
<evidence type="ECO:0000313" key="3">
    <source>
        <dbReference type="EMBL" id="QDQ96063.1"/>
    </source>
</evidence>
<feature type="domain" description="BD-FAE-like" evidence="2">
    <location>
        <begin position="55"/>
        <end position="153"/>
    </location>
</feature>
<dbReference type="GO" id="GO:0016787">
    <property type="term" value="F:hydrolase activity"/>
    <property type="evidence" value="ECO:0007669"/>
    <property type="project" value="UniProtKB-KW"/>
</dbReference>
<dbReference type="RefSeq" id="WP_143905381.1">
    <property type="nucleotide sequence ID" value="NZ_CP041765.1"/>
</dbReference>
<dbReference type="SUPFAM" id="SSF53474">
    <property type="entry name" value="alpha/beta-Hydrolases"/>
    <property type="match status" value="1"/>
</dbReference>
<dbReference type="KEGG" id="toy:FO059_00295"/>
<reference evidence="3 4" key="2">
    <citation type="submission" date="2019-07" db="EMBL/GenBank/DDBJ databases">
        <authorList>
            <person name="Huang Y."/>
        </authorList>
    </citation>
    <scope>NUCLEOTIDE SEQUENCE [LARGE SCALE GENOMIC DNA]</scope>
    <source>
        <strain evidence="3 4">HY188</strain>
    </source>
</reference>
<name>A0A516WZ04_9ACTN</name>
<sequence length="309" mass="32769">MIDPRIESLYNVRRTVTPAVFDANMAAYRSRSDDAVRRLAGHRDIVYDAASGQRLDIWAPGTAASPRPVFVVIHGGYWRALSRHDTAFMARPLADEGIATVTVDYGLAPGTRLEEIVRQVRTAVAWVHRNGGGYGLDTGRIVVGGSSAGGHLTGAVMTPGWQTAMGVPRDAVRAAMPISGLFDLRPLVHASPNEWLSLTPDTAAALSPALSPALTAAQDPESGAADSYLPPAVIAVAEHDGEGFLTQSRRFHDAWSHRASARLLTIPGRNHYDVFLDLADPSTALFRALTGLFETTAGAAAARQAGGAS</sequence>
<dbReference type="PANTHER" id="PTHR48081:SF33">
    <property type="entry name" value="KYNURENINE FORMAMIDASE"/>
    <property type="match status" value="1"/>
</dbReference>
<gene>
    <name evidence="3" type="ORF">FO059_00295</name>
</gene>
<dbReference type="Pfam" id="PF20434">
    <property type="entry name" value="BD-FAE"/>
    <property type="match status" value="1"/>
</dbReference>
<dbReference type="Proteomes" id="UP000317344">
    <property type="component" value="Chromosome"/>
</dbReference>
<evidence type="ECO:0000259" key="2">
    <source>
        <dbReference type="Pfam" id="PF20434"/>
    </source>
</evidence>
<dbReference type="InterPro" id="IPR029058">
    <property type="entry name" value="AB_hydrolase_fold"/>
</dbReference>
<accession>A0A516WZ04</accession>
<dbReference type="PANTHER" id="PTHR48081">
    <property type="entry name" value="AB HYDROLASE SUPERFAMILY PROTEIN C4A8.06C"/>
    <property type="match status" value="1"/>
</dbReference>
<evidence type="ECO:0000313" key="4">
    <source>
        <dbReference type="Proteomes" id="UP000317344"/>
    </source>
</evidence>
<dbReference type="OrthoDB" id="9803828at2"/>
<dbReference type="Gene3D" id="3.40.50.1820">
    <property type="entry name" value="alpha/beta hydrolase"/>
    <property type="match status" value="1"/>
</dbReference>
<dbReference type="AlphaFoldDB" id="A0A516WZ04"/>